<accession>A0A4Y3PR44</accession>
<feature type="transmembrane region" description="Helical" evidence="1">
    <location>
        <begin position="52"/>
        <end position="69"/>
    </location>
</feature>
<feature type="transmembrane region" description="Helical" evidence="1">
    <location>
        <begin position="74"/>
        <end position="90"/>
    </location>
</feature>
<evidence type="ECO:0000313" key="3">
    <source>
        <dbReference type="Proteomes" id="UP000316882"/>
    </source>
</evidence>
<reference evidence="2 3" key="1">
    <citation type="submission" date="2019-06" db="EMBL/GenBank/DDBJ databases">
        <title>Whole genome shotgun sequence of Brevibacillus parabrevis NBRC 12334.</title>
        <authorList>
            <person name="Hosoyama A."/>
            <person name="Uohara A."/>
            <person name="Ohji S."/>
            <person name="Ichikawa N."/>
        </authorList>
    </citation>
    <scope>NUCLEOTIDE SEQUENCE [LARGE SCALE GENOMIC DNA]</scope>
    <source>
        <strain evidence="2 3">NBRC 12334</strain>
    </source>
</reference>
<proteinExistence type="predicted"/>
<protein>
    <submittedName>
        <fullName evidence="2">Uncharacterized protein</fullName>
    </submittedName>
</protein>
<dbReference type="Proteomes" id="UP000316882">
    <property type="component" value="Unassembled WGS sequence"/>
</dbReference>
<keyword evidence="1" id="KW-0472">Membrane</keyword>
<dbReference type="EMBL" id="BJMH01000061">
    <property type="protein sequence ID" value="GEB35863.1"/>
    <property type="molecule type" value="Genomic_DNA"/>
</dbReference>
<organism evidence="2 3">
    <name type="scientific">Brevibacillus parabrevis</name>
    <dbReference type="NCBI Taxonomy" id="54914"/>
    <lineage>
        <taxon>Bacteria</taxon>
        <taxon>Bacillati</taxon>
        <taxon>Bacillota</taxon>
        <taxon>Bacilli</taxon>
        <taxon>Bacillales</taxon>
        <taxon>Paenibacillaceae</taxon>
        <taxon>Brevibacillus</taxon>
    </lineage>
</organism>
<dbReference type="RefSeq" id="WP_122966877.1">
    <property type="nucleotide sequence ID" value="NZ_BJMH01000061.1"/>
</dbReference>
<evidence type="ECO:0000313" key="2">
    <source>
        <dbReference type="EMBL" id="GEB35863.1"/>
    </source>
</evidence>
<evidence type="ECO:0000256" key="1">
    <source>
        <dbReference type="SAM" id="Phobius"/>
    </source>
</evidence>
<keyword evidence="1" id="KW-0812">Transmembrane</keyword>
<name>A0A4Y3PR44_BREPA</name>
<gene>
    <name evidence="2" type="ORF">BPA01_54430</name>
</gene>
<dbReference type="AlphaFoldDB" id="A0A4Y3PR44"/>
<feature type="transmembrane region" description="Helical" evidence="1">
    <location>
        <begin position="6"/>
        <end position="23"/>
    </location>
</feature>
<comment type="caution">
    <text evidence="2">The sequence shown here is derived from an EMBL/GenBank/DDBJ whole genome shotgun (WGS) entry which is preliminary data.</text>
</comment>
<feature type="transmembrane region" description="Helical" evidence="1">
    <location>
        <begin position="30"/>
        <end position="46"/>
    </location>
</feature>
<keyword evidence="1" id="KW-1133">Transmembrane helix</keyword>
<keyword evidence="3" id="KW-1185">Reference proteome</keyword>
<sequence>MEAILLAPIMLGLIILYITTPFFKSRVTGKLWLIIGGLSTLLLLSLEGVKLVVFPFPALMIGIGILLLLKKNRVAYLCWLIIFLWFSSLYTLLLGIPGALLLIVGLTWSIYIRKRFEAI</sequence>